<keyword evidence="4" id="KW-1185">Reference proteome</keyword>
<keyword evidence="1" id="KW-0812">Transmembrane</keyword>
<dbReference type="OrthoDB" id="9775557at2"/>
<keyword evidence="1" id="KW-1133">Transmembrane helix</keyword>
<keyword evidence="2" id="KW-0732">Signal</keyword>
<organism evidence="3 4">
    <name type="scientific">Clostridium frigidicarnis</name>
    <dbReference type="NCBI Taxonomy" id="84698"/>
    <lineage>
        <taxon>Bacteria</taxon>
        <taxon>Bacillati</taxon>
        <taxon>Bacillota</taxon>
        <taxon>Clostridia</taxon>
        <taxon>Eubacteriales</taxon>
        <taxon>Clostridiaceae</taxon>
        <taxon>Clostridium</taxon>
    </lineage>
</organism>
<feature type="transmembrane region" description="Helical" evidence="1">
    <location>
        <begin position="268"/>
        <end position="285"/>
    </location>
</feature>
<proteinExistence type="predicted"/>
<keyword evidence="1" id="KW-0472">Membrane</keyword>
<dbReference type="EMBL" id="FOKI01000016">
    <property type="protein sequence ID" value="SFB18792.1"/>
    <property type="molecule type" value="Genomic_DNA"/>
</dbReference>
<dbReference type="RefSeq" id="WP_090041464.1">
    <property type="nucleotide sequence ID" value="NZ_FOKI01000016.1"/>
</dbReference>
<evidence type="ECO:0000256" key="1">
    <source>
        <dbReference type="SAM" id="Phobius"/>
    </source>
</evidence>
<protein>
    <submittedName>
        <fullName evidence="3">Uncharacterized protein</fullName>
    </submittedName>
</protein>
<feature type="signal peptide" evidence="2">
    <location>
        <begin position="1"/>
        <end position="24"/>
    </location>
</feature>
<name>A0A1I0Z047_9CLOT</name>
<sequence>MKFLKVFALSFISATFLLSSTVFAIEKSFDDNIDNLLKDSSIKCSDDYNDFKKISDSSLTKIREISNYSQSLDKNYNVHSNDPRSFSYDLSFDENKSFKIYKLDTPDFVEYFNNNGNFKNNISKNYNWMSPVYENGNLKHIATFSKNHGDFEMIGFIENVNSTMFESFINLDKLKETLKKNNLTTPSEIKFVKVDKYHINLIYIRQNNQEYAIPFTNTVSKMNIDNGNVYMISNLANKLSNYSITKSSSNDKQGGGTNIVISSRVKSLATSLVFLSASLLLFLNFKKRKNTIK</sequence>
<gene>
    <name evidence="3" type="ORF">SAMN04488528_101659</name>
</gene>
<accession>A0A1I0Z047</accession>
<dbReference type="AlphaFoldDB" id="A0A1I0Z047"/>
<evidence type="ECO:0000313" key="3">
    <source>
        <dbReference type="EMBL" id="SFB18792.1"/>
    </source>
</evidence>
<feature type="chain" id="PRO_5011778389" evidence="2">
    <location>
        <begin position="25"/>
        <end position="293"/>
    </location>
</feature>
<evidence type="ECO:0000256" key="2">
    <source>
        <dbReference type="SAM" id="SignalP"/>
    </source>
</evidence>
<reference evidence="3 4" key="1">
    <citation type="submission" date="2016-10" db="EMBL/GenBank/DDBJ databases">
        <authorList>
            <person name="de Groot N.N."/>
        </authorList>
    </citation>
    <scope>NUCLEOTIDE SEQUENCE [LARGE SCALE GENOMIC DNA]</scope>
    <source>
        <strain evidence="3 4">DSM 12271</strain>
    </source>
</reference>
<evidence type="ECO:0000313" key="4">
    <source>
        <dbReference type="Proteomes" id="UP000198619"/>
    </source>
</evidence>
<dbReference type="Proteomes" id="UP000198619">
    <property type="component" value="Unassembled WGS sequence"/>
</dbReference>